<evidence type="ECO:0000313" key="4">
    <source>
        <dbReference type="EMBL" id="KPV50313.1"/>
    </source>
</evidence>
<feature type="chain" id="PRO_5006156091" evidence="2">
    <location>
        <begin position="27"/>
        <end position="265"/>
    </location>
</feature>
<dbReference type="InterPro" id="IPR025510">
    <property type="entry name" value="DUF4397"/>
</dbReference>
<name>A0A0P9D586_9CHLR</name>
<dbReference type="Pfam" id="PF14344">
    <property type="entry name" value="DUF4397"/>
    <property type="match status" value="1"/>
</dbReference>
<keyword evidence="2" id="KW-0732">Signal</keyword>
<keyword evidence="1" id="KW-1133">Transmembrane helix</keyword>
<evidence type="ECO:0000256" key="2">
    <source>
        <dbReference type="SAM" id="SignalP"/>
    </source>
</evidence>
<comment type="caution">
    <text evidence="4">The sequence shown here is derived from an EMBL/GenBank/DDBJ whole genome shotgun (WGS) entry which is preliminary data.</text>
</comment>
<evidence type="ECO:0000259" key="3">
    <source>
        <dbReference type="Pfam" id="PF14344"/>
    </source>
</evidence>
<keyword evidence="1" id="KW-0472">Membrane</keyword>
<proteinExistence type="predicted"/>
<dbReference type="EMBL" id="LJCR01001463">
    <property type="protein sequence ID" value="KPV50313.1"/>
    <property type="molecule type" value="Genomic_DNA"/>
</dbReference>
<sequence>MRKTKSWFALMLGALMALALVPAAFAQGSAKVRVVHASPDAPAVDVYVDGAKVLTNVPFFTASDYLDVPAGEHRFQVTPTGQPADKAVIDAKATVDAGKAYTVAATGKVAEIKATILADNLTAPAAGKAHVRVVHASPDAPAVDIKVKGGPTLIANLAFPKDSGYNPVDAGTYDLTVNVAGSDTVALDLPGTTIEAGKIYDIFAVGLLADKSLKVQVTTPPVAAAQAPAAPAQLPRTSGEALPLAVLAVMAMLLLGGGVLVRRAR</sequence>
<accession>A0A0P9D586</accession>
<keyword evidence="5" id="KW-1185">Reference proteome</keyword>
<evidence type="ECO:0000313" key="5">
    <source>
        <dbReference type="Proteomes" id="UP000050509"/>
    </source>
</evidence>
<gene>
    <name evidence="4" type="ORF">SE17_27665</name>
</gene>
<feature type="domain" description="DUF4397" evidence="3">
    <location>
        <begin position="30"/>
        <end position="145"/>
    </location>
</feature>
<feature type="transmembrane region" description="Helical" evidence="1">
    <location>
        <begin position="241"/>
        <end position="261"/>
    </location>
</feature>
<dbReference type="AlphaFoldDB" id="A0A0P9D586"/>
<dbReference type="Proteomes" id="UP000050509">
    <property type="component" value="Unassembled WGS sequence"/>
</dbReference>
<reference evidence="4 5" key="1">
    <citation type="submission" date="2015-09" db="EMBL/GenBank/DDBJ databases">
        <title>Draft genome sequence of Kouleothrix aurantiaca JCM 19913.</title>
        <authorList>
            <person name="Hemp J."/>
        </authorList>
    </citation>
    <scope>NUCLEOTIDE SEQUENCE [LARGE SCALE GENOMIC DNA]</scope>
    <source>
        <strain evidence="4 5">COM-B</strain>
    </source>
</reference>
<dbReference type="PATRIC" id="fig|186479.3.peg.1882"/>
<feature type="signal peptide" evidence="2">
    <location>
        <begin position="1"/>
        <end position="26"/>
    </location>
</feature>
<keyword evidence="1" id="KW-0812">Transmembrane</keyword>
<protein>
    <submittedName>
        <fullName evidence="4">Cell wall anchor</fullName>
    </submittedName>
</protein>
<evidence type="ECO:0000256" key="1">
    <source>
        <dbReference type="SAM" id="Phobius"/>
    </source>
</evidence>
<organism evidence="4 5">
    <name type="scientific">Kouleothrix aurantiaca</name>
    <dbReference type="NCBI Taxonomy" id="186479"/>
    <lineage>
        <taxon>Bacteria</taxon>
        <taxon>Bacillati</taxon>
        <taxon>Chloroflexota</taxon>
        <taxon>Chloroflexia</taxon>
        <taxon>Chloroflexales</taxon>
        <taxon>Roseiflexineae</taxon>
        <taxon>Roseiflexaceae</taxon>
        <taxon>Kouleothrix</taxon>
    </lineage>
</organism>